<organism evidence="4 5">
    <name type="scientific">Paenibacillus pasadenensis</name>
    <dbReference type="NCBI Taxonomy" id="217090"/>
    <lineage>
        <taxon>Bacteria</taxon>
        <taxon>Bacillati</taxon>
        <taxon>Bacillota</taxon>
        <taxon>Bacilli</taxon>
        <taxon>Bacillales</taxon>
        <taxon>Paenibacillaceae</taxon>
        <taxon>Paenibacillus</taxon>
    </lineage>
</organism>
<keyword evidence="2" id="KW-0012">Acyltransferase</keyword>
<dbReference type="InterPro" id="IPR016181">
    <property type="entry name" value="Acyl_CoA_acyltransferase"/>
</dbReference>
<dbReference type="CDD" id="cd04301">
    <property type="entry name" value="NAT_SF"/>
    <property type="match status" value="1"/>
</dbReference>
<dbReference type="AlphaFoldDB" id="A0A2N5N6V0"/>
<keyword evidence="5" id="KW-1185">Reference proteome</keyword>
<reference evidence="4 5" key="1">
    <citation type="submission" date="2017-05" db="EMBL/GenBank/DDBJ databases">
        <title>Functional genome analysis of Paenibacillus pasadenensis strain R16: insights on endophytic life style and antifungal activity.</title>
        <authorList>
            <person name="Passera A."/>
            <person name="Marcolungo L."/>
            <person name="Casati P."/>
            <person name="Brasca M."/>
            <person name="Quaglino F."/>
            <person name="Delledonne M."/>
        </authorList>
    </citation>
    <scope>NUCLEOTIDE SEQUENCE [LARGE SCALE GENOMIC DNA]</scope>
    <source>
        <strain evidence="4 5">R16</strain>
    </source>
</reference>
<dbReference type="Pfam" id="PF00583">
    <property type="entry name" value="Acetyltransf_1"/>
    <property type="match status" value="1"/>
</dbReference>
<dbReference type="SUPFAM" id="SSF55729">
    <property type="entry name" value="Acyl-CoA N-acyltransferases (Nat)"/>
    <property type="match status" value="1"/>
</dbReference>
<dbReference type="Gene3D" id="3.40.630.30">
    <property type="match status" value="1"/>
</dbReference>
<keyword evidence="1 4" id="KW-0808">Transferase</keyword>
<dbReference type="InterPro" id="IPR050832">
    <property type="entry name" value="Bact_Acetyltransf"/>
</dbReference>
<dbReference type="PROSITE" id="PS51186">
    <property type="entry name" value="GNAT"/>
    <property type="match status" value="1"/>
</dbReference>
<protein>
    <submittedName>
        <fullName evidence="4">Acetyltransferase, GNAT family</fullName>
    </submittedName>
</protein>
<evidence type="ECO:0000256" key="2">
    <source>
        <dbReference type="ARBA" id="ARBA00023315"/>
    </source>
</evidence>
<sequence>MNMNLSLHVIDVTDPAASQELRELQTKAYREEAKRIGFDAIPGIDESHEELLECPAEFYGCALDGRLAGAIAVETEQDGSRTISRLVVHPDFFRRGIGRFLLQEALARHAGATIHVSTGEANVPAVALYLSSGFRPDGRFEPAPGLWIARFRREPDAG</sequence>
<comment type="caution">
    <text evidence="4">The sequence shown here is derived from an EMBL/GenBank/DDBJ whole genome shotgun (WGS) entry which is preliminary data.</text>
</comment>
<evidence type="ECO:0000313" key="5">
    <source>
        <dbReference type="Proteomes" id="UP000234789"/>
    </source>
</evidence>
<dbReference type="InterPro" id="IPR000182">
    <property type="entry name" value="GNAT_dom"/>
</dbReference>
<feature type="domain" description="N-acetyltransferase" evidence="3">
    <location>
        <begin position="19"/>
        <end position="153"/>
    </location>
</feature>
<evidence type="ECO:0000313" key="4">
    <source>
        <dbReference type="EMBL" id="PLT46043.1"/>
    </source>
</evidence>
<dbReference type="Proteomes" id="UP000234789">
    <property type="component" value="Unassembled WGS sequence"/>
</dbReference>
<proteinExistence type="predicted"/>
<evidence type="ECO:0000256" key="1">
    <source>
        <dbReference type="ARBA" id="ARBA00022679"/>
    </source>
</evidence>
<dbReference type="PANTHER" id="PTHR43877:SF2">
    <property type="entry name" value="AMINOALKYLPHOSPHONATE N-ACETYLTRANSFERASE-RELATED"/>
    <property type="match status" value="1"/>
</dbReference>
<gene>
    <name evidence="4" type="ORF">B8V81_4474</name>
</gene>
<name>A0A2N5N6V0_9BACL</name>
<dbReference type="GO" id="GO:0016747">
    <property type="term" value="F:acyltransferase activity, transferring groups other than amino-acyl groups"/>
    <property type="evidence" value="ECO:0007669"/>
    <property type="project" value="InterPro"/>
</dbReference>
<dbReference type="PANTHER" id="PTHR43877">
    <property type="entry name" value="AMINOALKYLPHOSPHONATE N-ACETYLTRANSFERASE-RELATED-RELATED"/>
    <property type="match status" value="1"/>
</dbReference>
<evidence type="ECO:0000259" key="3">
    <source>
        <dbReference type="PROSITE" id="PS51186"/>
    </source>
</evidence>
<dbReference type="EMBL" id="NFEZ01000004">
    <property type="protein sequence ID" value="PLT46043.1"/>
    <property type="molecule type" value="Genomic_DNA"/>
</dbReference>
<accession>A0A2N5N6V0</accession>